<keyword evidence="8" id="KW-0966">Cell projection</keyword>
<gene>
    <name evidence="8" type="ORF">NDK47_24950</name>
</gene>
<evidence type="ECO:0000256" key="2">
    <source>
        <dbReference type="ARBA" id="ARBA00022490"/>
    </source>
</evidence>
<dbReference type="Pfam" id="PF05400">
    <property type="entry name" value="FliT"/>
    <property type="match status" value="1"/>
</dbReference>
<keyword evidence="8" id="KW-0969">Cilium</keyword>
<keyword evidence="3" id="KW-1005">Bacterial flagellum biogenesis</keyword>
<protein>
    <recommendedName>
        <fullName evidence="7">Flagellar protein FliT</fullName>
    </recommendedName>
</protein>
<comment type="function">
    <text evidence="5">May act as an export chaperone for the filament capping protein FliD.</text>
</comment>
<evidence type="ECO:0000256" key="5">
    <source>
        <dbReference type="ARBA" id="ARBA00093765"/>
    </source>
</evidence>
<dbReference type="RefSeq" id="WP_251872410.1">
    <property type="nucleotide sequence ID" value="NZ_CP098755.1"/>
</dbReference>
<evidence type="ECO:0000256" key="3">
    <source>
        <dbReference type="ARBA" id="ARBA00022795"/>
    </source>
</evidence>
<accession>A0ABY4WE25</accession>
<reference evidence="8" key="1">
    <citation type="submission" date="2022-06" db="EMBL/GenBank/DDBJ databases">
        <title>Genome sequencing of Brevibacillus sp. BB3-R1.</title>
        <authorList>
            <person name="Heo J."/>
            <person name="Lee D."/>
            <person name="Won M."/>
            <person name="Han B.-H."/>
            <person name="Hong S.-B."/>
            <person name="Kwon S.-W."/>
        </authorList>
    </citation>
    <scope>NUCLEOTIDE SEQUENCE</scope>
    <source>
        <strain evidence="8">BB3-R1</strain>
    </source>
</reference>
<dbReference type="EMBL" id="CP098755">
    <property type="protein sequence ID" value="USG65317.1"/>
    <property type="molecule type" value="Genomic_DNA"/>
</dbReference>
<sequence length="119" mass="13449">MVQGIDVAVEALLQLTIELEQAVTKNDSDPDMWLSLLDKREAMIHEVDGMISVGCVLTDSHRRILSQIHEINQGLLPLMLNRKQEVQKKLADIQRSKISMNTYHDTGPNAYGAFFDSKK</sequence>
<evidence type="ECO:0000313" key="9">
    <source>
        <dbReference type="Proteomes" id="UP001056500"/>
    </source>
</evidence>
<organism evidence="8 9">
    <name type="scientific">Brevibacillus ruminantium</name>
    <dbReference type="NCBI Taxonomy" id="2950604"/>
    <lineage>
        <taxon>Bacteria</taxon>
        <taxon>Bacillati</taxon>
        <taxon>Bacillota</taxon>
        <taxon>Bacilli</taxon>
        <taxon>Bacillales</taxon>
        <taxon>Paenibacillaceae</taxon>
        <taxon>Brevibacillus</taxon>
    </lineage>
</organism>
<dbReference type="InterPro" id="IPR008622">
    <property type="entry name" value="FliT"/>
</dbReference>
<keyword evidence="4" id="KW-0143">Chaperone</keyword>
<keyword evidence="2" id="KW-0963">Cytoplasm</keyword>
<evidence type="ECO:0000256" key="4">
    <source>
        <dbReference type="ARBA" id="ARBA00023186"/>
    </source>
</evidence>
<name>A0ABY4WE25_9BACL</name>
<evidence type="ECO:0000256" key="1">
    <source>
        <dbReference type="ARBA" id="ARBA00004514"/>
    </source>
</evidence>
<comment type="similarity">
    <text evidence="6">Belongs to the bacillales FliT family.</text>
</comment>
<keyword evidence="9" id="KW-1185">Reference proteome</keyword>
<proteinExistence type="inferred from homology"/>
<comment type="subcellular location">
    <subcellularLocation>
        <location evidence="1">Cytoplasm</location>
        <location evidence="1">Cytosol</location>
    </subcellularLocation>
</comment>
<keyword evidence="8" id="KW-0282">Flagellum</keyword>
<dbReference type="Proteomes" id="UP001056500">
    <property type="component" value="Chromosome"/>
</dbReference>
<evidence type="ECO:0000313" key="8">
    <source>
        <dbReference type="EMBL" id="USG65317.1"/>
    </source>
</evidence>
<evidence type="ECO:0000256" key="7">
    <source>
        <dbReference type="ARBA" id="ARBA00093797"/>
    </source>
</evidence>
<evidence type="ECO:0000256" key="6">
    <source>
        <dbReference type="ARBA" id="ARBA00093785"/>
    </source>
</evidence>